<comment type="subcellular location">
    <subcellularLocation>
        <location evidence="4 14">Cytoplasm</location>
    </subcellularLocation>
</comment>
<comment type="subunit">
    <text evidence="6">Monomer.</text>
</comment>
<feature type="binding site" evidence="17">
    <location>
        <position position="99"/>
    </location>
    <ligand>
        <name>Zn(2+)</name>
        <dbReference type="ChEBI" id="CHEBI:29105"/>
    </ligand>
</feature>
<feature type="binding site" evidence="17">
    <location>
        <position position="7"/>
    </location>
    <ligand>
        <name>Mg(2+)</name>
        <dbReference type="ChEBI" id="CHEBI:18420"/>
    </ligand>
</feature>
<evidence type="ECO:0000256" key="16">
    <source>
        <dbReference type="PIRSR" id="PIRSR004682-3"/>
    </source>
</evidence>
<dbReference type="PIRSF" id="PIRSF004682">
    <property type="entry name" value="GmhB"/>
    <property type="match status" value="1"/>
</dbReference>
<comment type="caution">
    <text evidence="18">The sequence shown here is derived from an EMBL/GenBank/DDBJ whole genome shotgun (WGS) entry which is preliminary data.</text>
</comment>
<dbReference type="EMBL" id="JABGBO010000006">
    <property type="protein sequence ID" value="NOL49835.1"/>
    <property type="molecule type" value="Genomic_DNA"/>
</dbReference>
<feature type="binding site" evidence="17">
    <location>
        <position position="91"/>
    </location>
    <ligand>
        <name>Zn(2+)</name>
        <dbReference type="ChEBI" id="CHEBI:29105"/>
    </ligand>
</feature>
<dbReference type="NCBIfam" id="TIGR01662">
    <property type="entry name" value="HAD-SF-IIIA"/>
    <property type="match status" value="1"/>
</dbReference>
<evidence type="ECO:0000256" key="2">
    <source>
        <dbReference type="ARBA" id="ARBA00001946"/>
    </source>
</evidence>
<comment type="cofactor">
    <cofactor evidence="2 17">
        <name>Mg(2+)</name>
        <dbReference type="ChEBI" id="CHEBI:18420"/>
    </cofactor>
</comment>
<dbReference type="GO" id="GO:0046872">
    <property type="term" value="F:metal ion binding"/>
    <property type="evidence" value="ECO:0007669"/>
    <property type="project" value="UniProtKB-KW"/>
</dbReference>
<dbReference type="InterPro" id="IPR023214">
    <property type="entry name" value="HAD_sf"/>
</dbReference>
<evidence type="ECO:0000256" key="15">
    <source>
        <dbReference type="PIRSR" id="PIRSR004682-1"/>
    </source>
</evidence>
<evidence type="ECO:0000256" key="1">
    <source>
        <dbReference type="ARBA" id="ARBA00001226"/>
    </source>
</evidence>
<dbReference type="InterPro" id="IPR006549">
    <property type="entry name" value="HAD-SF_hydro_IIIA"/>
</dbReference>
<protein>
    <recommendedName>
        <fullName evidence="14">D,D-heptose 1,7-bisphosphate phosphatase</fullName>
        <ecNumber evidence="14">3.1.3.-</ecNumber>
    </recommendedName>
</protein>
<comment type="similarity">
    <text evidence="13 14">Belongs to the gmhB family.</text>
</comment>
<keyword evidence="7 14" id="KW-0963">Cytoplasm</keyword>
<feature type="site" description="Stabilizes the phosphoryl group" evidence="16">
    <location>
        <position position="50"/>
    </location>
</feature>
<dbReference type="NCBIfam" id="TIGR01656">
    <property type="entry name" value="Histidinol-ppas"/>
    <property type="match status" value="1"/>
</dbReference>
<keyword evidence="8 17" id="KW-0479">Metal-binding</keyword>
<dbReference type="PANTHER" id="PTHR42891:SF1">
    <property type="entry name" value="D-GLYCERO-BETA-D-MANNO-HEPTOSE-1,7-BISPHOSPHATE 7-PHOSPHATASE"/>
    <property type="match status" value="1"/>
</dbReference>
<keyword evidence="19" id="KW-1185">Reference proteome</keyword>
<dbReference type="FunFam" id="3.40.50.1000:FF:000168">
    <property type="entry name" value="D,D-heptose 1,7-bisphosphate phosphatase"/>
    <property type="match status" value="1"/>
</dbReference>
<dbReference type="GO" id="GO:0034200">
    <property type="term" value="F:D-glycero-beta-D-manno-heptose 1,7-bisphosphate 7-phosphatase activity"/>
    <property type="evidence" value="ECO:0007669"/>
    <property type="project" value="UniProtKB-EC"/>
</dbReference>
<dbReference type="InterPro" id="IPR036412">
    <property type="entry name" value="HAD-like_sf"/>
</dbReference>
<dbReference type="PANTHER" id="PTHR42891">
    <property type="entry name" value="D-GLYCERO-BETA-D-MANNO-HEPTOSE-1,7-BISPHOSPHATE 7-PHOSPHATASE"/>
    <property type="match status" value="1"/>
</dbReference>
<evidence type="ECO:0000256" key="13">
    <source>
        <dbReference type="ARBA" id="ARBA00061616"/>
    </source>
</evidence>
<keyword evidence="12 14" id="KW-0119">Carbohydrate metabolism</keyword>
<evidence type="ECO:0000256" key="9">
    <source>
        <dbReference type="ARBA" id="ARBA00022801"/>
    </source>
</evidence>
<dbReference type="GO" id="GO:0005737">
    <property type="term" value="C:cytoplasm"/>
    <property type="evidence" value="ECO:0007669"/>
    <property type="project" value="UniProtKB-SubCell"/>
</dbReference>
<organism evidence="18 19">
    <name type="scientific">Pelistega europaea</name>
    <dbReference type="NCBI Taxonomy" id="106147"/>
    <lineage>
        <taxon>Bacteria</taxon>
        <taxon>Pseudomonadati</taxon>
        <taxon>Pseudomonadota</taxon>
        <taxon>Betaproteobacteria</taxon>
        <taxon>Burkholderiales</taxon>
        <taxon>Alcaligenaceae</taxon>
        <taxon>Pelistega</taxon>
    </lineage>
</organism>
<keyword evidence="10 17" id="KW-0862">Zinc</keyword>
<dbReference type="CDD" id="cd07503">
    <property type="entry name" value="HAD_HisB-N"/>
    <property type="match status" value="1"/>
</dbReference>
<dbReference type="Pfam" id="PF13242">
    <property type="entry name" value="Hydrolase_like"/>
    <property type="match status" value="1"/>
</dbReference>
<evidence type="ECO:0000256" key="11">
    <source>
        <dbReference type="ARBA" id="ARBA00022842"/>
    </source>
</evidence>
<evidence type="ECO:0000256" key="5">
    <source>
        <dbReference type="ARBA" id="ARBA00004708"/>
    </source>
</evidence>
<evidence type="ECO:0000256" key="8">
    <source>
        <dbReference type="ARBA" id="ARBA00022723"/>
    </source>
</evidence>
<feature type="binding site" evidence="17">
    <location>
        <position position="126"/>
    </location>
    <ligand>
        <name>Mg(2+)</name>
        <dbReference type="ChEBI" id="CHEBI:18420"/>
    </ligand>
</feature>
<feature type="site" description="Stabilizes the phosphoryl group" evidence="16">
    <location>
        <position position="101"/>
    </location>
</feature>
<evidence type="ECO:0000256" key="4">
    <source>
        <dbReference type="ARBA" id="ARBA00004496"/>
    </source>
</evidence>
<feature type="binding site" evidence="17">
    <location>
        <position position="89"/>
    </location>
    <ligand>
        <name>Zn(2+)</name>
        <dbReference type="ChEBI" id="CHEBI:29105"/>
    </ligand>
</feature>
<evidence type="ECO:0000256" key="12">
    <source>
        <dbReference type="ARBA" id="ARBA00023277"/>
    </source>
</evidence>
<evidence type="ECO:0000256" key="10">
    <source>
        <dbReference type="ARBA" id="ARBA00022833"/>
    </source>
</evidence>
<keyword evidence="11 17" id="KW-0460">Magnesium</keyword>
<feature type="site" description="Contributes to substrate recognition" evidence="16">
    <location>
        <position position="100"/>
    </location>
</feature>
<reference evidence="18 19" key="1">
    <citation type="submission" date="2020-05" db="EMBL/GenBank/DDBJ databases">
        <authorList>
            <person name="Niu N."/>
        </authorList>
    </citation>
    <scope>NUCLEOTIDE SEQUENCE [LARGE SCALE GENOMIC DNA]</scope>
    <source>
        <strain evidence="18 19">LMG10982</strain>
    </source>
</reference>
<feature type="active site" description="Nucleophile" evidence="15">
    <location>
        <position position="7"/>
    </location>
</feature>
<dbReference type="InterPro" id="IPR004446">
    <property type="entry name" value="Heptose_bisP_phosphatase"/>
</dbReference>
<dbReference type="AlphaFoldDB" id="A0A7Y4LA88"/>
<keyword evidence="9 14" id="KW-0378">Hydrolase</keyword>
<evidence type="ECO:0000313" key="18">
    <source>
        <dbReference type="EMBL" id="NOL49835.1"/>
    </source>
</evidence>
<comment type="cofactor">
    <cofactor evidence="3 17">
        <name>Zn(2+)</name>
        <dbReference type="ChEBI" id="CHEBI:29105"/>
    </cofactor>
</comment>
<name>A0A7Y4LA88_9BURK</name>
<comment type="pathway">
    <text evidence="5">Nucleotide-sugar biosynthesis; ADP-L-glycero-beta-D-manno-heptose biosynthesis; ADP-L-glycero-beta-D-manno-heptose from D-glycero-beta-D-manno-heptose 7-phosphate: step 2/4.</text>
</comment>
<gene>
    <name evidence="18" type="primary">gmhB</name>
    <name evidence="18" type="ORF">HKX40_06765</name>
</gene>
<evidence type="ECO:0000256" key="6">
    <source>
        <dbReference type="ARBA" id="ARBA00011245"/>
    </source>
</evidence>
<comment type="catalytic activity">
    <reaction evidence="1">
        <text>D-glycero-beta-D-manno-heptose 1,7-bisphosphate + H2O = D-glycero-beta-D-manno-heptose 1-phosphate + phosphate</text>
        <dbReference type="Rhea" id="RHEA:28518"/>
        <dbReference type="ChEBI" id="CHEBI:15377"/>
        <dbReference type="ChEBI" id="CHEBI:43474"/>
        <dbReference type="ChEBI" id="CHEBI:60208"/>
        <dbReference type="ChEBI" id="CHEBI:61593"/>
        <dbReference type="EC" id="3.1.3.82"/>
    </reaction>
</comment>
<feature type="binding site" evidence="17">
    <location>
        <position position="97"/>
    </location>
    <ligand>
        <name>Zn(2+)</name>
        <dbReference type="ChEBI" id="CHEBI:29105"/>
    </ligand>
</feature>
<evidence type="ECO:0000256" key="3">
    <source>
        <dbReference type="ARBA" id="ARBA00001947"/>
    </source>
</evidence>
<dbReference type="EC" id="3.1.3.-" evidence="14"/>
<feature type="binding site" evidence="17">
    <location>
        <position position="9"/>
    </location>
    <ligand>
        <name>Mg(2+)</name>
        <dbReference type="ChEBI" id="CHEBI:18420"/>
    </ligand>
</feature>
<feature type="active site" description="Proton donor" evidence="15">
    <location>
        <position position="9"/>
    </location>
</feature>
<dbReference type="RefSeq" id="WP_171588808.1">
    <property type="nucleotide sequence ID" value="NZ_JABGBO010000006.1"/>
</dbReference>
<evidence type="ECO:0000256" key="17">
    <source>
        <dbReference type="PIRSR" id="PIRSR004682-4"/>
    </source>
</evidence>
<dbReference type="SUPFAM" id="SSF56784">
    <property type="entry name" value="HAD-like"/>
    <property type="match status" value="1"/>
</dbReference>
<dbReference type="Gene3D" id="3.40.50.1000">
    <property type="entry name" value="HAD superfamily/HAD-like"/>
    <property type="match status" value="1"/>
</dbReference>
<sequence length="191" mass="20902">MKLIILDRDGVINHESTEFVKSAEEWVALPGSIEAIAKLFHAGYKVVVATNQSGLGRGLFDIHALHAMHKKLQLELQPLGANIDAFFICPHHPDEDCDCRKPKPGLFNEIKRRYGIEPHGIYAVGDSLRDLQASSAAGFTPWLVLTGNGEKTLTKGGLPPHTRVSHSLMDVAEILTKELSSNKETGTSIND</sequence>
<proteinExistence type="inferred from homology"/>
<evidence type="ECO:0000313" key="19">
    <source>
        <dbReference type="Proteomes" id="UP000541421"/>
    </source>
</evidence>
<dbReference type="Proteomes" id="UP000541421">
    <property type="component" value="Unassembled WGS sequence"/>
</dbReference>
<evidence type="ECO:0000256" key="7">
    <source>
        <dbReference type="ARBA" id="ARBA00022490"/>
    </source>
</evidence>
<dbReference type="InterPro" id="IPR006543">
    <property type="entry name" value="Histidinol-phos"/>
</dbReference>
<dbReference type="GO" id="GO:0005975">
    <property type="term" value="P:carbohydrate metabolic process"/>
    <property type="evidence" value="ECO:0007669"/>
    <property type="project" value="InterPro"/>
</dbReference>
<accession>A0A7Y4LA88</accession>
<dbReference type="NCBIfam" id="NF006506">
    <property type="entry name" value="PRK08942.1"/>
    <property type="match status" value="1"/>
</dbReference>
<evidence type="ECO:0000256" key="14">
    <source>
        <dbReference type="PIRNR" id="PIRNR004682"/>
    </source>
</evidence>